<dbReference type="EMBL" id="BMMU01000017">
    <property type="protein sequence ID" value="GGJ47402.1"/>
    <property type="molecule type" value="Genomic_DNA"/>
</dbReference>
<dbReference type="SUPFAM" id="SSF51735">
    <property type="entry name" value="NAD(P)-binding Rossmann-fold domains"/>
    <property type="match status" value="1"/>
</dbReference>
<evidence type="ECO:0000256" key="1">
    <source>
        <dbReference type="SAM" id="MobiDB-lite"/>
    </source>
</evidence>
<reference evidence="2" key="1">
    <citation type="journal article" date="2014" name="Int. J. Syst. Evol. Microbiol.">
        <title>Complete genome sequence of Corynebacterium casei LMG S-19264T (=DSM 44701T), isolated from a smear-ripened cheese.</title>
        <authorList>
            <consortium name="US DOE Joint Genome Institute (JGI-PGF)"/>
            <person name="Walter F."/>
            <person name="Albersmeier A."/>
            <person name="Kalinowski J."/>
            <person name="Ruckert C."/>
        </authorList>
    </citation>
    <scope>NUCLEOTIDE SEQUENCE</scope>
    <source>
        <strain evidence="2">CGMCC 4.7272</strain>
    </source>
</reference>
<feature type="region of interest" description="Disordered" evidence="1">
    <location>
        <begin position="157"/>
        <end position="188"/>
    </location>
</feature>
<dbReference type="InterPro" id="IPR036291">
    <property type="entry name" value="NAD(P)-bd_dom_sf"/>
</dbReference>
<dbReference type="Proteomes" id="UP000625682">
    <property type="component" value="Unassembled WGS sequence"/>
</dbReference>
<dbReference type="RefSeq" id="WP_189149651.1">
    <property type="nucleotide sequence ID" value="NZ_BAABER010000002.1"/>
</dbReference>
<protein>
    <submittedName>
        <fullName evidence="2">Epimerase</fullName>
    </submittedName>
</protein>
<keyword evidence="3" id="KW-1185">Reference proteome</keyword>
<feature type="compositionally biased region" description="Low complexity" evidence="1">
    <location>
        <begin position="162"/>
        <end position="173"/>
    </location>
</feature>
<reference evidence="2" key="2">
    <citation type="submission" date="2020-09" db="EMBL/GenBank/DDBJ databases">
        <authorList>
            <person name="Sun Q."/>
            <person name="Zhou Y."/>
        </authorList>
    </citation>
    <scope>NUCLEOTIDE SEQUENCE</scope>
    <source>
        <strain evidence="2">CGMCC 4.7272</strain>
    </source>
</reference>
<name>A0A917L996_9ACTN</name>
<evidence type="ECO:0000313" key="3">
    <source>
        <dbReference type="Proteomes" id="UP000625682"/>
    </source>
</evidence>
<sequence length="343" mass="37204">MRDVLVIGGNRYFGKRLIGRLIAAGDRVTVLNRGSAPPPAGAIHLVADRDDEAALNSALGDRAFDVVVDQVCYTPRQAAIARRVFAGGRTRRYVMTSTVEVYEYEDSLVYEDTVVPVREDAVDPRTVPVRLELPWHKPEFRETHYGEGKRQAEAVFASATTSDSDPLSGSDSPSPSPSPSDDTTAGGTEFPYTAVRVAHVLGGDDDFTGRLDHYAQRIRTGAPIAVPTENRPATYIHVEEIADFLFWTVGENFTGPVNAASHGLLTTEELCACVARHIPDGRTVFQNVDVGKVSPFSFARSYGMDNSRATELGFTFGHVQEWLPRAVAETLGAEAGRHGGGGR</sequence>
<proteinExistence type="predicted"/>
<comment type="caution">
    <text evidence="2">The sequence shown here is derived from an EMBL/GenBank/DDBJ whole genome shotgun (WGS) entry which is preliminary data.</text>
</comment>
<dbReference type="AlphaFoldDB" id="A0A917L996"/>
<evidence type="ECO:0000313" key="2">
    <source>
        <dbReference type="EMBL" id="GGJ47402.1"/>
    </source>
</evidence>
<dbReference type="Gene3D" id="3.40.50.720">
    <property type="entry name" value="NAD(P)-binding Rossmann-like Domain"/>
    <property type="match status" value="1"/>
</dbReference>
<gene>
    <name evidence="2" type="ORF">GCM10012282_50450</name>
</gene>
<accession>A0A917L996</accession>
<organism evidence="2 3">
    <name type="scientific">Streptomyces lacrimifluminis</name>
    <dbReference type="NCBI Taxonomy" id="1500077"/>
    <lineage>
        <taxon>Bacteria</taxon>
        <taxon>Bacillati</taxon>
        <taxon>Actinomycetota</taxon>
        <taxon>Actinomycetes</taxon>
        <taxon>Kitasatosporales</taxon>
        <taxon>Streptomycetaceae</taxon>
        <taxon>Streptomyces</taxon>
    </lineage>
</organism>